<keyword evidence="8" id="KW-0597">Phosphoprotein</keyword>
<evidence type="ECO:0000256" key="7">
    <source>
        <dbReference type="ARBA" id="ARBA00022490"/>
    </source>
</evidence>
<dbReference type="PANTHER" id="PTHR43547">
    <property type="entry name" value="TWO-COMPONENT HISTIDINE KINASE"/>
    <property type="match status" value="1"/>
</dbReference>
<evidence type="ECO:0000256" key="1">
    <source>
        <dbReference type="ARBA" id="ARBA00000085"/>
    </source>
</evidence>
<evidence type="ECO:0000256" key="6">
    <source>
        <dbReference type="ARBA" id="ARBA00022485"/>
    </source>
</evidence>
<dbReference type="Pfam" id="PF02518">
    <property type="entry name" value="HATPase_c"/>
    <property type="match status" value="1"/>
</dbReference>
<evidence type="ECO:0000256" key="3">
    <source>
        <dbReference type="ARBA" id="ARBA00004496"/>
    </source>
</evidence>
<evidence type="ECO:0000256" key="8">
    <source>
        <dbReference type="ARBA" id="ARBA00022553"/>
    </source>
</evidence>
<dbReference type="Gene3D" id="1.20.5.1930">
    <property type="match status" value="1"/>
</dbReference>
<dbReference type="GO" id="GO:0000155">
    <property type="term" value="F:phosphorelay sensor kinase activity"/>
    <property type="evidence" value="ECO:0007669"/>
    <property type="project" value="InterPro"/>
</dbReference>
<dbReference type="GO" id="GO:0046872">
    <property type="term" value="F:metal ion binding"/>
    <property type="evidence" value="ECO:0007669"/>
    <property type="project" value="UniProtKB-KW"/>
</dbReference>
<dbReference type="InterPro" id="IPR011110">
    <property type="entry name" value="Reg_prop"/>
</dbReference>
<evidence type="ECO:0000256" key="5">
    <source>
        <dbReference type="ARBA" id="ARBA00017322"/>
    </source>
</evidence>
<keyword evidence="9" id="KW-0479">Metal-binding</keyword>
<dbReference type="Gene3D" id="2.130.10.10">
    <property type="entry name" value="YVTN repeat-like/Quinoprotein amine dehydrogenase"/>
    <property type="match status" value="3"/>
</dbReference>
<dbReference type="Pfam" id="PF07494">
    <property type="entry name" value="Reg_prop"/>
    <property type="match status" value="11"/>
</dbReference>
<dbReference type="InterPro" id="IPR005467">
    <property type="entry name" value="His_kinase_dom"/>
</dbReference>
<dbReference type="InterPro" id="IPR004358">
    <property type="entry name" value="Sig_transdc_His_kin-like_C"/>
</dbReference>
<comment type="cofactor">
    <cofactor evidence="2">
        <name>[4Fe-4S] cluster</name>
        <dbReference type="ChEBI" id="CHEBI:49883"/>
    </cofactor>
</comment>
<dbReference type="OrthoDB" id="9797097at2"/>
<comment type="subcellular location">
    <subcellularLocation>
        <location evidence="3">Cytoplasm</location>
    </subcellularLocation>
</comment>
<dbReference type="InterPro" id="IPR015943">
    <property type="entry name" value="WD40/YVTN_repeat-like_dom_sf"/>
</dbReference>
<sequence>MTYFYAAWWRMALLGVLLLGLAVAAPAQPSPALTFRTLTAAQGLSENSVYSIVQDRQGFLWFGTQDGLSRYDGVEFRVFRNDPQRAGSLSSNFILSLAEDQQGRLWVGTGGGGLCRYNPVTGRFQAFEYEQNDVNGLADNFVRVVFCDPQGQVWAGTEGGLHRFVPAKKHFQRFVHAVATEENLRRNSVRAITQTPNGTLWVGTGEGRISFLNRRTGHLQPDPRWAAASAVTCLQPDARGGLWIGTETDGLWYLPATGPARAIGRRPDGPGEAIRALFLDRQHELWVGTNKGLVHYQPATDSFRTYQHQPNAPHSLPDNVVLSVFQDRSGLLWTGTEAGISSFEGRPSAFAAYPEPKGPVWAVGEDGAGRVWVGTESTGLICYDATTGQRRTFRHDPRDPGSLSEDFIRAVCIDTRGRLWVGTQSQGLDCLEPGATRFVHYRHDPAVPGSLSEDFVRTVYQDPKGRLWVGTEGGLNRYNPATNDFTAFRHDPQDPHSLSNNFVRVVHQDRTGLVWVGTGGGGLCRYNPVTRQFVAFRADDHNPRSLSSNFVRSILEDHTGRLWVGTEGGGLCRVDDAARGWFTTFREPQGLPNDVVYGILEDAARNLWLSTNKGLARFTPTNSQFYTFDTRDGLPFDEFNAGGYYRGRGGRLYFGGVQGLVSFVPAAVRTNAVPPPVVLTGFRKFNQPVELDTSITVRRRIELAPSDYFFSLEFAALNFRLPEKNRYAYMLENFDPDWVQAGTKREATYTNLDPGTYTFRVRATNNDGIWNPTGTALTIVVKPHWYSTWWFRVLISWVLFGLLFLAYRLRVRQLLALERVRHNIARDLHDDMGSTLSSISILSQIARTHQHNQRTEQATALLDQIGDSSRRMLDAMDDIVWTINPAHDSMEDVVARMRSFASDVLEARGIDFTFRVDQSVAGLRLNMRARREFFLLFKEAVNNLAKYAQCQQAAIALVYEHHRLVLTVEDDGIGFDPAAPAQGGGNGLTNMRSRAAAMKGVLEIRTAPGKGTVLRLNVPLRS</sequence>
<dbReference type="PANTHER" id="PTHR43547:SF2">
    <property type="entry name" value="HYBRID SIGNAL TRANSDUCTION HISTIDINE KINASE C"/>
    <property type="match status" value="1"/>
</dbReference>
<comment type="function">
    <text evidence="12">Member of the two-component regulatory system NreB/NreC involved in the control of dissimilatory nitrate/nitrite reduction in response to oxygen. NreB functions as a direct oxygen sensor histidine kinase which is autophosphorylated, in the absence of oxygen, probably at the conserved histidine residue, and transfers its phosphate group probably to a conserved aspartate residue of NreC. NreB/NreC activates the expression of the nitrate (narGHJI) and nitrite (nir) reductase operons, as well as the putative nitrate transporter gene narT.</text>
</comment>
<keyword evidence="14" id="KW-1133">Transmembrane helix</keyword>
<dbReference type="PRINTS" id="PR00344">
    <property type="entry name" value="BCTRLSENSOR"/>
</dbReference>
<dbReference type="EMBL" id="SRLC01000001">
    <property type="protein sequence ID" value="TGE25985.1"/>
    <property type="molecule type" value="Genomic_DNA"/>
</dbReference>
<evidence type="ECO:0000256" key="13">
    <source>
        <dbReference type="ARBA" id="ARBA00030800"/>
    </source>
</evidence>
<evidence type="ECO:0000256" key="4">
    <source>
        <dbReference type="ARBA" id="ARBA00012438"/>
    </source>
</evidence>
<dbReference type="Gene3D" id="2.60.40.10">
    <property type="entry name" value="Immunoglobulins"/>
    <property type="match status" value="1"/>
</dbReference>
<keyword evidence="10" id="KW-0408">Iron</keyword>
<feature type="domain" description="Histidine kinase" evidence="15">
    <location>
        <begin position="827"/>
        <end position="1022"/>
    </location>
</feature>
<dbReference type="SMART" id="SM00387">
    <property type="entry name" value="HATPase_c"/>
    <property type="match status" value="1"/>
</dbReference>
<evidence type="ECO:0000256" key="10">
    <source>
        <dbReference type="ARBA" id="ARBA00023004"/>
    </source>
</evidence>
<dbReference type="CDD" id="cd16917">
    <property type="entry name" value="HATPase_UhpB-NarQ-NarX-like"/>
    <property type="match status" value="1"/>
</dbReference>
<dbReference type="Pfam" id="PF07730">
    <property type="entry name" value="HisKA_3"/>
    <property type="match status" value="1"/>
</dbReference>
<dbReference type="InterPro" id="IPR036890">
    <property type="entry name" value="HATPase_C_sf"/>
</dbReference>
<organism evidence="16 17">
    <name type="scientific">Hymenobacter aquaticus</name>
    <dbReference type="NCBI Taxonomy" id="1867101"/>
    <lineage>
        <taxon>Bacteria</taxon>
        <taxon>Pseudomonadati</taxon>
        <taxon>Bacteroidota</taxon>
        <taxon>Cytophagia</taxon>
        <taxon>Cytophagales</taxon>
        <taxon>Hymenobacteraceae</taxon>
        <taxon>Hymenobacter</taxon>
    </lineage>
</organism>
<dbReference type="AlphaFoldDB" id="A0A4Z0Q8E3"/>
<dbReference type="GO" id="GO:0005737">
    <property type="term" value="C:cytoplasm"/>
    <property type="evidence" value="ECO:0007669"/>
    <property type="project" value="UniProtKB-SubCell"/>
</dbReference>
<gene>
    <name evidence="16" type="ORF">E5K00_12570</name>
</gene>
<dbReference type="InterPro" id="IPR011123">
    <property type="entry name" value="Y_Y_Y"/>
</dbReference>
<dbReference type="PROSITE" id="PS50109">
    <property type="entry name" value="HIS_KIN"/>
    <property type="match status" value="1"/>
</dbReference>
<dbReference type="EC" id="2.7.13.3" evidence="4"/>
<dbReference type="InterPro" id="IPR013783">
    <property type="entry name" value="Ig-like_fold"/>
</dbReference>
<keyword evidence="14" id="KW-0472">Membrane</keyword>
<keyword evidence="17" id="KW-1185">Reference proteome</keyword>
<dbReference type="GO" id="GO:0051539">
    <property type="term" value="F:4 iron, 4 sulfur cluster binding"/>
    <property type="evidence" value="ECO:0007669"/>
    <property type="project" value="UniProtKB-KW"/>
</dbReference>
<keyword evidence="11" id="KW-0411">Iron-sulfur</keyword>
<dbReference type="SUPFAM" id="SSF55874">
    <property type="entry name" value="ATPase domain of HSP90 chaperone/DNA topoisomerase II/histidine kinase"/>
    <property type="match status" value="1"/>
</dbReference>
<accession>A0A4Z0Q8E3</accession>
<dbReference type="Proteomes" id="UP000297549">
    <property type="component" value="Unassembled WGS sequence"/>
</dbReference>
<evidence type="ECO:0000313" key="17">
    <source>
        <dbReference type="Proteomes" id="UP000297549"/>
    </source>
</evidence>
<dbReference type="GO" id="GO:0016020">
    <property type="term" value="C:membrane"/>
    <property type="evidence" value="ECO:0007669"/>
    <property type="project" value="InterPro"/>
</dbReference>
<evidence type="ECO:0000256" key="2">
    <source>
        <dbReference type="ARBA" id="ARBA00001966"/>
    </source>
</evidence>
<proteinExistence type="predicted"/>
<evidence type="ECO:0000259" key="15">
    <source>
        <dbReference type="PROSITE" id="PS50109"/>
    </source>
</evidence>
<keyword evidence="7" id="KW-0963">Cytoplasm</keyword>
<dbReference type="SUPFAM" id="SSF63829">
    <property type="entry name" value="Calcium-dependent phosphotriesterase"/>
    <property type="match status" value="3"/>
</dbReference>
<dbReference type="InterPro" id="IPR011712">
    <property type="entry name" value="Sig_transdc_His_kin_sub3_dim/P"/>
</dbReference>
<comment type="caution">
    <text evidence="16">The sequence shown here is derived from an EMBL/GenBank/DDBJ whole genome shotgun (WGS) entry which is preliminary data.</text>
</comment>
<keyword evidence="6" id="KW-0004">4Fe-4S</keyword>
<feature type="transmembrane region" description="Helical" evidence="14">
    <location>
        <begin position="789"/>
        <end position="809"/>
    </location>
</feature>
<dbReference type="FunFam" id="2.60.40.10:FF:000791">
    <property type="entry name" value="Two-component system sensor histidine kinase/response regulator"/>
    <property type="match status" value="1"/>
</dbReference>
<reference evidence="16 17" key="1">
    <citation type="submission" date="2019-04" db="EMBL/GenBank/DDBJ databases">
        <authorList>
            <person name="Feng G."/>
            <person name="Zhang J."/>
            <person name="Zhu H."/>
        </authorList>
    </citation>
    <scope>NUCLEOTIDE SEQUENCE [LARGE SCALE GENOMIC DNA]</scope>
    <source>
        <strain evidence="16 17">JCM 31653</strain>
    </source>
</reference>
<comment type="catalytic activity">
    <reaction evidence="1">
        <text>ATP + protein L-histidine = ADP + protein N-phospho-L-histidine.</text>
        <dbReference type="EC" id="2.7.13.3"/>
    </reaction>
</comment>
<dbReference type="Gene3D" id="3.30.565.10">
    <property type="entry name" value="Histidine kinase-like ATPase, C-terminal domain"/>
    <property type="match status" value="1"/>
</dbReference>
<evidence type="ECO:0000313" key="16">
    <source>
        <dbReference type="EMBL" id="TGE25985.1"/>
    </source>
</evidence>
<dbReference type="GO" id="GO:0046983">
    <property type="term" value="F:protein dimerization activity"/>
    <property type="evidence" value="ECO:0007669"/>
    <property type="project" value="InterPro"/>
</dbReference>
<dbReference type="CDD" id="cd00146">
    <property type="entry name" value="PKD"/>
    <property type="match status" value="1"/>
</dbReference>
<name>A0A4Z0Q8E3_9BACT</name>
<dbReference type="InterPro" id="IPR003594">
    <property type="entry name" value="HATPase_dom"/>
</dbReference>
<dbReference type="Pfam" id="PF07495">
    <property type="entry name" value="Y_Y_Y"/>
    <property type="match status" value="1"/>
</dbReference>
<evidence type="ECO:0000256" key="11">
    <source>
        <dbReference type="ARBA" id="ARBA00023014"/>
    </source>
</evidence>
<keyword evidence="14" id="KW-0812">Transmembrane</keyword>
<evidence type="ECO:0000256" key="12">
    <source>
        <dbReference type="ARBA" id="ARBA00024827"/>
    </source>
</evidence>
<evidence type="ECO:0000256" key="9">
    <source>
        <dbReference type="ARBA" id="ARBA00022723"/>
    </source>
</evidence>
<evidence type="ECO:0000256" key="14">
    <source>
        <dbReference type="SAM" id="Phobius"/>
    </source>
</evidence>
<protein>
    <recommendedName>
        <fullName evidence="5">Oxygen sensor histidine kinase NreB</fullName>
        <ecNumber evidence="4">2.7.13.3</ecNumber>
    </recommendedName>
    <alternativeName>
        <fullName evidence="13">Nitrogen regulation protein B</fullName>
    </alternativeName>
</protein>